<evidence type="ECO:0000313" key="2">
    <source>
        <dbReference type="Proteomes" id="UP000254186"/>
    </source>
</evidence>
<organism evidence="1 2">
    <name type="scientific">Haemophilus parainfluenzae</name>
    <dbReference type="NCBI Taxonomy" id="729"/>
    <lineage>
        <taxon>Bacteria</taxon>
        <taxon>Pseudomonadati</taxon>
        <taxon>Pseudomonadota</taxon>
        <taxon>Gammaproteobacteria</taxon>
        <taxon>Pasteurellales</taxon>
        <taxon>Pasteurellaceae</taxon>
        <taxon>Haemophilus</taxon>
    </lineage>
</organism>
<dbReference type="AlphaFoldDB" id="A0A377JKL5"/>
<gene>
    <name evidence="1" type="ORF">NCTC10672_02326</name>
</gene>
<reference evidence="1 2" key="1">
    <citation type="submission" date="2018-06" db="EMBL/GenBank/DDBJ databases">
        <authorList>
            <consortium name="Pathogen Informatics"/>
            <person name="Doyle S."/>
        </authorList>
    </citation>
    <scope>NUCLEOTIDE SEQUENCE [LARGE SCALE GENOMIC DNA]</scope>
    <source>
        <strain evidence="1 2">NCTC10672</strain>
    </source>
</reference>
<dbReference type="RefSeq" id="WP_115180849.1">
    <property type="nucleotide sequence ID" value="NZ_UGHY01000002.1"/>
</dbReference>
<accession>A0A377JKL5</accession>
<dbReference type="EMBL" id="UGHY01000002">
    <property type="protein sequence ID" value="STP06303.1"/>
    <property type="molecule type" value="Genomic_DNA"/>
</dbReference>
<proteinExistence type="predicted"/>
<protein>
    <submittedName>
        <fullName evidence="1">Uncharacterized protein</fullName>
    </submittedName>
</protein>
<name>A0A377JKL5_HAEPA</name>
<sequence length="170" mass="19200">MAVQITGNLAQAKALIERLRADKDKAVYVGFPAEFDEPVEGAENFNLASLAAVLELGNEHIKPRPFLRQTLSENQEKYTALFVQYFQEGMDIAQIYKELAIKAQGDVQLNIARGKWIENADSTKIAWKLKDVKDPKRRKKLRATLDPKSIEKNPLIWDGHLRGSVKGIVK</sequence>
<evidence type="ECO:0000313" key="1">
    <source>
        <dbReference type="EMBL" id="STP06303.1"/>
    </source>
</evidence>
<dbReference type="Proteomes" id="UP000254186">
    <property type="component" value="Unassembled WGS sequence"/>
</dbReference>